<dbReference type="OrthoDB" id="6063613at2759"/>
<evidence type="ECO:0000313" key="14">
    <source>
        <dbReference type="Proteomes" id="UP000596742"/>
    </source>
</evidence>
<dbReference type="GO" id="GO:0038023">
    <property type="term" value="F:signaling receptor activity"/>
    <property type="evidence" value="ECO:0007669"/>
    <property type="project" value="TreeGrafter"/>
</dbReference>
<dbReference type="GO" id="GO:0007165">
    <property type="term" value="P:signal transduction"/>
    <property type="evidence" value="ECO:0007669"/>
    <property type="project" value="InterPro"/>
</dbReference>
<evidence type="ECO:0000256" key="4">
    <source>
        <dbReference type="ARBA" id="ARBA00022692"/>
    </source>
</evidence>
<keyword evidence="5" id="KW-0732">Signal</keyword>
<dbReference type="InterPro" id="IPR035897">
    <property type="entry name" value="Toll_tir_struct_dom_sf"/>
</dbReference>
<dbReference type="PANTHER" id="PTHR24365">
    <property type="entry name" value="TOLL-LIKE RECEPTOR"/>
    <property type="match status" value="1"/>
</dbReference>
<reference evidence="13" key="1">
    <citation type="submission" date="2018-11" db="EMBL/GenBank/DDBJ databases">
        <authorList>
            <person name="Alioto T."/>
            <person name="Alioto T."/>
        </authorList>
    </citation>
    <scope>NUCLEOTIDE SEQUENCE</scope>
</reference>
<comment type="subcellular location">
    <subcellularLocation>
        <location evidence="1">Membrane</location>
        <topology evidence="1">Single-pass membrane protein</topology>
    </subcellularLocation>
</comment>
<dbReference type="PROSITE" id="PS50104">
    <property type="entry name" value="TIR"/>
    <property type="match status" value="1"/>
</dbReference>
<gene>
    <name evidence="13" type="ORF">MGAL_10B065254</name>
</gene>
<evidence type="ECO:0000256" key="11">
    <source>
        <dbReference type="SAM" id="Phobius"/>
    </source>
</evidence>
<evidence type="ECO:0000259" key="12">
    <source>
        <dbReference type="PROSITE" id="PS50104"/>
    </source>
</evidence>
<evidence type="ECO:0000256" key="9">
    <source>
        <dbReference type="ARBA" id="ARBA00023170"/>
    </source>
</evidence>
<evidence type="ECO:0000256" key="2">
    <source>
        <dbReference type="ARBA" id="ARBA00009634"/>
    </source>
</evidence>
<dbReference type="Gene3D" id="3.80.10.10">
    <property type="entry name" value="Ribonuclease Inhibitor"/>
    <property type="match status" value="2"/>
</dbReference>
<keyword evidence="10" id="KW-0325">Glycoprotein</keyword>
<keyword evidence="8 11" id="KW-0472">Membrane</keyword>
<sequence length="728" mass="84897">MEEINKFWSPDSIKELWCPNKCFMQDFNDGERDECCACHSFPQWQKTDTFSNISYISLDIEIDDVQGKHSNLVTQKTLPQGYTYFGVNHQNGLLKKMPKNICDFRMVSVDFTGNRFFEIGNISCLQKLDTLILKRNKIHFVSNATFVGLKNLRVVDLSENVITLIENNVFGGIHVLDIDFESNSLRKLDVTNIFIPNKVFCDNKYSTQNNDHIEITNEGDFQLSNSSTMMCGSVFMNNSTLSGYPVLLITKHIEMNEIGRYLPCGQYLFQGSSYDCDCHFGHLLDSSLDVIKRIYKKGNNENICNSPEPLLNMGIEEVWVNESLRNMMTCDVIDNCTKTRSCHCQCTIQSSQKRIIVDCSNQSCTRFPDVVPDFRYNYDLVLNLSRNNITTMDFKDYFRRMSVLDLNFNPISVLEDNFNQMGNLKEMTIQDHSLKHLPKTIQLLDPNIFRFGKNGIPCHCDNLWISEWRIYKNASDNWKLYCSNYVNKTFEDIFYVIKDCGEENAFNHYFIIYTVIGVAVLISLPLILSYFRYELMILHRRIKGVRKNAQKEWKYDTYISFDVQNECIRKFVILELIPFLESTHNYRMYVPCRDSIGGDPEEKNIINNMKISKTVLMVHSKSVYGFEKSKLKSISNKGGDLEAIEQKNRRVEYSYAWSYFTSGYLKDMMIIDFDHDNQNIFNKLQTKALHRLGMTFDICNRTRDVKTYILKFLDRPIKLPTVINANVW</sequence>
<comment type="similarity">
    <text evidence="2">Belongs to the Toll-like receptor family.</text>
</comment>
<proteinExistence type="inferred from homology"/>
<accession>A0A8B6CE38</accession>
<organism evidence="13 14">
    <name type="scientific">Mytilus galloprovincialis</name>
    <name type="common">Mediterranean mussel</name>
    <dbReference type="NCBI Taxonomy" id="29158"/>
    <lineage>
        <taxon>Eukaryota</taxon>
        <taxon>Metazoa</taxon>
        <taxon>Spiralia</taxon>
        <taxon>Lophotrochozoa</taxon>
        <taxon>Mollusca</taxon>
        <taxon>Bivalvia</taxon>
        <taxon>Autobranchia</taxon>
        <taxon>Pteriomorphia</taxon>
        <taxon>Mytilida</taxon>
        <taxon>Mytiloidea</taxon>
        <taxon>Mytilidae</taxon>
        <taxon>Mytilinae</taxon>
        <taxon>Mytilus</taxon>
    </lineage>
</organism>
<comment type="caution">
    <text evidence="13">The sequence shown here is derived from an EMBL/GenBank/DDBJ whole genome shotgun (WGS) entry which is preliminary data.</text>
</comment>
<keyword evidence="9" id="KW-0675">Receptor</keyword>
<protein>
    <recommendedName>
        <fullName evidence="12">TIR domain-containing protein</fullName>
    </recommendedName>
</protein>
<dbReference type="InterPro" id="IPR000157">
    <property type="entry name" value="TIR_dom"/>
</dbReference>
<dbReference type="AlphaFoldDB" id="A0A8B6CE38"/>
<dbReference type="Pfam" id="PF13855">
    <property type="entry name" value="LRR_8"/>
    <property type="match status" value="1"/>
</dbReference>
<dbReference type="Gene3D" id="3.40.50.10140">
    <property type="entry name" value="Toll/interleukin-1 receptor homology (TIR) domain"/>
    <property type="match status" value="1"/>
</dbReference>
<dbReference type="PANTHER" id="PTHR24365:SF541">
    <property type="entry name" value="PROTEIN TOLL-RELATED"/>
    <property type="match status" value="1"/>
</dbReference>
<evidence type="ECO:0000256" key="1">
    <source>
        <dbReference type="ARBA" id="ARBA00004167"/>
    </source>
</evidence>
<evidence type="ECO:0000256" key="10">
    <source>
        <dbReference type="ARBA" id="ARBA00023180"/>
    </source>
</evidence>
<feature type="domain" description="TIR" evidence="12">
    <location>
        <begin position="553"/>
        <end position="688"/>
    </location>
</feature>
<dbReference type="SUPFAM" id="SSF52058">
    <property type="entry name" value="L domain-like"/>
    <property type="match status" value="1"/>
</dbReference>
<feature type="transmembrane region" description="Helical" evidence="11">
    <location>
        <begin position="510"/>
        <end position="531"/>
    </location>
</feature>
<evidence type="ECO:0000256" key="7">
    <source>
        <dbReference type="ARBA" id="ARBA00022989"/>
    </source>
</evidence>
<keyword evidence="6" id="KW-0677">Repeat</keyword>
<keyword evidence="14" id="KW-1185">Reference proteome</keyword>
<keyword evidence="4 11" id="KW-0812">Transmembrane</keyword>
<dbReference type="EMBL" id="UYJE01001518">
    <property type="protein sequence ID" value="VDI02710.1"/>
    <property type="molecule type" value="Genomic_DNA"/>
</dbReference>
<keyword evidence="3" id="KW-0433">Leucine-rich repeat</keyword>
<evidence type="ECO:0000256" key="8">
    <source>
        <dbReference type="ARBA" id="ARBA00023136"/>
    </source>
</evidence>
<dbReference type="Proteomes" id="UP000596742">
    <property type="component" value="Unassembled WGS sequence"/>
</dbReference>
<keyword evidence="7 11" id="KW-1133">Transmembrane helix</keyword>
<dbReference type="InterPro" id="IPR003591">
    <property type="entry name" value="Leu-rich_rpt_typical-subtyp"/>
</dbReference>
<evidence type="ECO:0000256" key="6">
    <source>
        <dbReference type="ARBA" id="ARBA00022737"/>
    </source>
</evidence>
<evidence type="ECO:0000313" key="13">
    <source>
        <dbReference type="EMBL" id="VDI02710.1"/>
    </source>
</evidence>
<dbReference type="SUPFAM" id="SSF52200">
    <property type="entry name" value="Toll/Interleukin receptor TIR domain"/>
    <property type="match status" value="1"/>
</dbReference>
<dbReference type="GO" id="GO:0005886">
    <property type="term" value="C:plasma membrane"/>
    <property type="evidence" value="ECO:0007669"/>
    <property type="project" value="TreeGrafter"/>
</dbReference>
<dbReference type="InterPro" id="IPR032675">
    <property type="entry name" value="LRR_dom_sf"/>
</dbReference>
<evidence type="ECO:0000256" key="5">
    <source>
        <dbReference type="ARBA" id="ARBA00022729"/>
    </source>
</evidence>
<name>A0A8B6CE38_MYTGA</name>
<evidence type="ECO:0000256" key="3">
    <source>
        <dbReference type="ARBA" id="ARBA00022614"/>
    </source>
</evidence>
<dbReference type="SMART" id="SM00369">
    <property type="entry name" value="LRR_TYP"/>
    <property type="match status" value="3"/>
</dbReference>
<dbReference type="InterPro" id="IPR001611">
    <property type="entry name" value="Leu-rich_rpt"/>
</dbReference>